<dbReference type="InterPro" id="IPR050297">
    <property type="entry name" value="LipidA_mod_glycosyltrf_83"/>
</dbReference>
<keyword evidence="3" id="KW-0328">Glycosyltransferase</keyword>
<evidence type="ECO:0000256" key="1">
    <source>
        <dbReference type="ARBA" id="ARBA00004651"/>
    </source>
</evidence>
<dbReference type="InterPro" id="IPR003342">
    <property type="entry name" value="ArnT-like_N"/>
</dbReference>
<evidence type="ECO:0000256" key="2">
    <source>
        <dbReference type="ARBA" id="ARBA00022475"/>
    </source>
</evidence>
<dbReference type="GO" id="GO:0009103">
    <property type="term" value="P:lipopolysaccharide biosynthetic process"/>
    <property type="evidence" value="ECO:0007669"/>
    <property type="project" value="UniProtKB-ARBA"/>
</dbReference>
<feature type="transmembrane region" description="Helical" evidence="8">
    <location>
        <begin position="7"/>
        <end position="26"/>
    </location>
</feature>
<evidence type="ECO:0000256" key="7">
    <source>
        <dbReference type="ARBA" id="ARBA00023136"/>
    </source>
</evidence>
<feature type="transmembrane region" description="Helical" evidence="8">
    <location>
        <begin position="183"/>
        <end position="199"/>
    </location>
</feature>
<evidence type="ECO:0000256" key="4">
    <source>
        <dbReference type="ARBA" id="ARBA00022679"/>
    </source>
</evidence>
<protein>
    <submittedName>
        <fullName evidence="10">Phospholipid carrier-dependent glycosyltransferase</fullName>
    </submittedName>
</protein>
<dbReference type="Proteomes" id="UP000783287">
    <property type="component" value="Unassembled WGS sequence"/>
</dbReference>
<dbReference type="GO" id="GO:0005886">
    <property type="term" value="C:plasma membrane"/>
    <property type="evidence" value="ECO:0007669"/>
    <property type="project" value="UniProtKB-SubCell"/>
</dbReference>
<dbReference type="GO" id="GO:0006493">
    <property type="term" value="P:protein O-linked glycosylation"/>
    <property type="evidence" value="ECO:0007669"/>
    <property type="project" value="InterPro"/>
</dbReference>
<evidence type="ECO:0000259" key="9">
    <source>
        <dbReference type="Pfam" id="PF02366"/>
    </source>
</evidence>
<organism evidence="10 11">
    <name type="scientific">Candidatus Dojkabacteria bacterium</name>
    <dbReference type="NCBI Taxonomy" id="2099670"/>
    <lineage>
        <taxon>Bacteria</taxon>
        <taxon>Candidatus Dojkabacteria</taxon>
    </lineage>
</organism>
<dbReference type="Pfam" id="PF02366">
    <property type="entry name" value="PMT"/>
    <property type="match status" value="1"/>
</dbReference>
<dbReference type="GO" id="GO:0000030">
    <property type="term" value="F:mannosyltransferase activity"/>
    <property type="evidence" value="ECO:0007669"/>
    <property type="project" value="InterPro"/>
</dbReference>
<comment type="caution">
    <text evidence="10">The sequence shown here is derived from an EMBL/GenBank/DDBJ whole genome shotgun (WGS) entry which is preliminary data.</text>
</comment>
<keyword evidence="2" id="KW-1003">Cell membrane</keyword>
<dbReference type="EMBL" id="JAGQLK010000007">
    <property type="protein sequence ID" value="MCA9382850.1"/>
    <property type="molecule type" value="Genomic_DNA"/>
</dbReference>
<keyword evidence="5 8" id="KW-0812">Transmembrane</keyword>
<feature type="non-terminal residue" evidence="10">
    <location>
        <position position="241"/>
    </location>
</feature>
<dbReference type="AlphaFoldDB" id="A0A955L4Q4"/>
<keyword evidence="7 8" id="KW-0472">Membrane</keyword>
<reference evidence="10" key="1">
    <citation type="submission" date="2020-04" db="EMBL/GenBank/DDBJ databases">
        <authorList>
            <person name="Zhang T."/>
        </authorList>
    </citation>
    <scope>NUCLEOTIDE SEQUENCE</scope>
    <source>
        <strain evidence="10">HKST-UBA14</strain>
    </source>
</reference>
<feature type="transmembrane region" description="Helical" evidence="8">
    <location>
        <begin position="105"/>
        <end position="125"/>
    </location>
</feature>
<reference evidence="10" key="2">
    <citation type="journal article" date="2021" name="Microbiome">
        <title>Successional dynamics and alternative stable states in a saline activated sludge microbial community over 9 years.</title>
        <authorList>
            <person name="Wang Y."/>
            <person name="Ye J."/>
            <person name="Ju F."/>
            <person name="Liu L."/>
            <person name="Boyd J.A."/>
            <person name="Deng Y."/>
            <person name="Parks D.H."/>
            <person name="Jiang X."/>
            <person name="Yin X."/>
            <person name="Woodcroft B.J."/>
            <person name="Tyson G.W."/>
            <person name="Hugenholtz P."/>
            <person name="Polz M.F."/>
            <person name="Zhang T."/>
        </authorList>
    </citation>
    <scope>NUCLEOTIDE SEQUENCE</scope>
    <source>
        <strain evidence="10">HKST-UBA14</strain>
    </source>
</reference>
<dbReference type="GO" id="GO:0016763">
    <property type="term" value="F:pentosyltransferase activity"/>
    <property type="evidence" value="ECO:0007669"/>
    <property type="project" value="TreeGrafter"/>
</dbReference>
<keyword evidence="6 8" id="KW-1133">Transmembrane helix</keyword>
<accession>A0A955L4Q4</accession>
<evidence type="ECO:0000313" key="10">
    <source>
        <dbReference type="EMBL" id="MCA9382850.1"/>
    </source>
</evidence>
<gene>
    <name evidence="10" type="ORF">KC909_00655</name>
</gene>
<evidence type="ECO:0000313" key="11">
    <source>
        <dbReference type="Proteomes" id="UP000783287"/>
    </source>
</evidence>
<name>A0A955L4Q4_9BACT</name>
<keyword evidence="4" id="KW-0808">Transferase</keyword>
<dbReference type="PANTHER" id="PTHR33908">
    <property type="entry name" value="MANNOSYLTRANSFERASE YKCB-RELATED"/>
    <property type="match status" value="1"/>
</dbReference>
<evidence type="ECO:0000256" key="3">
    <source>
        <dbReference type="ARBA" id="ARBA00022676"/>
    </source>
</evidence>
<dbReference type="PANTHER" id="PTHR33908:SF11">
    <property type="entry name" value="MEMBRANE PROTEIN"/>
    <property type="match status" value="1"/>
</dbReference>
<proteinExistence type="predicted"/>
<feature type="transmembrane region" description="Helical" evidence="8">
    <location>
        <begin position="134"/>
        <end position="154"/>
    </location>
</feature>
<evidence type="ECO:0000256" key="5">
    <source>
        <dbReference type="ARBA" id="ARBA00022692"/>
    </source>
</evidence>
<evidence type="ECO:0000256" key="8">
    <source>
        <dbReference type="SAM" id="Phobius"/>
    </source>
</evidence>
<comment type="subcellular location">
    <subcellularLocation>
        <location evidence="1">Cell membrane</location>
        <topology evidence="1">Multi-pass membrane protein</topology>
    </subcellularLocation>
</comment>
<evidence type="ECO:0000256" key="6">
    <source>
        <dbReference type="ARBA" id="ARBA00022989"/>
    </source>
</evidence>
<sequence length="241" mass="27210">MLKNNSFILKVLLVVIIVIAAGLRFYGINWDDNQYLHPDERFISLTAVTIQWPDSFSQYLDPETSPLAPVNHEGYGSYIYGTLPLFTVKALADYNETGIYGQIHIAGRTMSAVMDIGSLVLVFFISKKFLSKRAALAAAALYAVSVISIQHSHFFTSENYVVFFTLLSFKLLIDFMEKKADLAVFWSFFLGISFGLMLSSKLSGGLFAIIVFYGFFVKMMKLFKKEGIKKTILHMSEYSFV</sequence>
<feature type="domain" description="ArnT-like N-terminal" evidence="9">
    <location>
        <begin position="103"/>
        <end position="235"/>
    </location>
</feature>